<dbReference type="EMBL" id="LS483452">
    <property type="protein sequence ID" value="SQH77608.1"/>
    <property type="molecule type" value="Genomic_DNA"/>
</dbReference>
<dbReference type="Proteomes" id="UP000250123">
    <property type="component" value="Chromosome SHEWBE"/>
</dbReference>
<evidence type="ECO:0000313" key="2">
    <source>
        <dbReference type="Proteomes" id="UP000250123"/>
    </source>
</evidence>
<organism evidence="1 2">
    <name type="scientific">Shewanella benthica</name>
    <dbReference type="NCBI Taxonomy" id="43661"/>
    <lineage>
        <taxon>Bacteria</taxon>
        <taxon>Pseudomonadati</taxon>
        <taxon>Pseudomonadota</taxon>
        <taxon>Gammaproteobacteria</taxon>
        <taxon>Alteromonadales</taxon>
        <taxon>Shewanellaceae</taxon>
        <taxon>Shewanella</taxon>
    </lineage>
</organism>
<accession>A0A330M650</accession>
<name>A0A330M650_9GAMM</name>
<gene>
    <name evidence="1" type="ORF">SHEWBE_3645</name>
</gene>
<dbReference type="AlphaFoldDB" id="A0A330M650"/>
<dbReference type="KEGG" id="sbk:SHEWBE_3645"/>
<sequence length="65" mass="7749">MLIAHFSFTYSALVICRCRRLLWPRPRSTQISIEDTPLYHTVSRCVRKAWLTGVDKDTEHSYEHR</sequence>
<reference evidence="2" key="1">
    <citation type="submission" date="2018-06" db="EMBL/GenBank/DDBJ databases">
        <authorList>
            <person name="Cea G.-C."/>
            <person name="William W."/>
        </authorList>
    </citation>
    <scope>NUCLEOTIDE SEQUENCE [LARGE SCALE GENOMIC DNA]</scope>
    <source>
        <strain evidence="2">DB21MT-2</strain>
    </source>
</reference>
<evidence type="ECO:0000313" key="1">
    <source>
        <dbReference type="EMBL" id="SQH77608.1"/>
    </source>
</evidence>
<protein>
    <submittedName>
        <fullName evidence="1">Uncharacterized protein</fullName>
    </submittedName>
</protein>
<proteinExistence type="predicted"/>